<comment type="caution">
    <text evidence="1">The sequence shown here is derived from an EMBL/GenBank/DDBJ whole genome shotgun (WGS) entry which is preliminary data.</text>
</comment>
<sequence length="165" mass="17816">MMAIPWLPDWYVPSWPSAEDAVLALYRPLFPTGVGGAVQVVNQLPDDEAGTGWTGRILFVARAGGAAVTVRHDQAAMQIAAITDSRADSLILSGFVRDINTSIEDDEIEVELDNGSVATITEVVEIAGPEEVPGMEYDERIIPATYLFTFANPLETPDYSGYLGL</sequence>
<reference evidence="1 2" key="1">
    <citation type="submission" date="2016-11" db="EMBL/GenBank/DDBJ databases">
        <authorList>
            <consortium name="Pathogen Informatics"/>
        </authorList>
    </citation>
    <scope>NUCLEOTIDE SEQUENCE [LARGE SCALE GENOMIC DNA]</scope>
    <source>
        <strain evidence="1 2">104</strain>
    </source>
</reference>
<evidence type="ECO:0000313" key="2">
    <source>
        <dbReference type="Proteomes" id="UP000185210"/>
    </source>
</evidence>
<dbReference type="Pfam" id="PF23841">
    <property type="entry name" value="Phage_tail_terminator_2"/>
    <property type="match status" value="1"/>
</dbReference>
<dbReference type="AlphaFoldDB" id="A0AB38CSL3"/>
<name>A0AB38CSL3_9MYCO</name>
<gene>
    <name evidence="1" type="ORF">SAMEA2070301_00268</name>
</gene>
<dbReference type="RefSeq" id="WP_074292770.1">
    <property type="nucleotide sequence ID" value="NZ_FVLF01000002.1"/>
</dbReference>
<dbReference type="InterPro" id="IPR057003">
    <property type="entry name" value="Phage_tail_terminator_2"/>
</dbReference>
<organism evidence="1 2">
    <name type="scientific">Mycobacteroides abscessus subsp. abscessus</name>
    <dbReference type="NCBI Taxonomy" id="1185650"/>
    <lineage>
        <taxon>Bacteria</taxon>
        <taxon>Bacillati</taxon>
        <taxon>Actinomycetota</taxon>
        <taxon>Actinomycetes</taxon>
        <taxon>Mycobacteriales</taxon>
        <taxon>Mycobacteriaceae</taxon>
        <taxon>Mycobacteroides</taxon>
        <taxon>Mycobacteroides abscessus</taxon>
    </lineage>
</organism>
<dbReference type="Proteomes" id="UP000185210">
    <property type="component" value="Unassembled WGS sequence"/>
</dbReference>
<accession>A0AB38CSL3</accession>
<proteinExistence type="predicted"/>
<dbReference type="EMBL" id="FSHM01000001">
    <property type="protein sequence ID" value="SIA11003.1"/>
    <property type="molecule type" value="Genomic_DNA"/>
</dbReference>
<protein>
    <submittedName>
        <fullName evidence="1">Uncharacterized protein</fullName>
    </submittedName>
</protein>
<evidence type="ECO:0000313" key="1">
    <source>
        <dbReference type="EMBL" id="SIA11003.1"/>
    </source>
</evidence>